<dbReference type="OrthoDB" id="10605483at2759"/>
<dbReference type="AlphaFoldDB" id="W2RVQ1"/>
<gene>
    <name evidence="3" type="ORF">HMPREF1541_04647</name>
</gene>
<dbReference type="VEuPathDB" id="FungiDB:HMPREF1541_04647"/>
<dbReference type="InParanoid" id="W2RVQ1"/>
<evidence type="ECO:0000256" key="2">
    <source>
        <dbReference type="SAM" id="Phobius"/>
    </source>
</evidence>
<sequence length="388" mass="39644">MSRTPTSSDSSESSSSETSTFTPETLITTRTSVIFSATSSESISVAPVTSDGTTGFTTITTVVVASSAVGTLTEASSYTTTPTALAGSDNAGGSSGLSSGAKTGIGVGVGLAVVIAAAFGFWFSWYQRKKRKRNSLAESDHYPPSSLPAMTYGSGGRDYGAGSALAGGVGYTERSETRSELPSPPLGSPDPLLGGLGGRAPDRLAPAAAGPISWGSNSNQGPHSNQSVSDYSDYNGQQAAAAAVGAGAGAGAAAGYYPGSGQDAHELPENQQAHAYGGARTLSNGSQNLHQRNVSGSSQQGQYGGTVSPQTAHSRTMSDSSSHAHPYHMSMGSDNPYAAELHSTPATSNQGAELEANLQQRMDFERKPVRQGHFLTKSKGDIDPSQNF</sequence>
<dbReference type="RefSeq" id="XP_008717213.1">
    <property type="nucleotide sequence ID" value="XM_008718991.1"/>
</dbReference>
<evidence type="ECO:0008006" key="5">
    <source>
        <dbReference type="Google" id="ProtNLM"/>
    </source>
</evidence>
<dbReference type="STRING" id="1220924.W2RVQ1"/>
<keyword evidence="2" id="KW-0472">Membrane</keyword>
<dbReference type="Proteomes" id="UP000030752">
    <property type="component" value="Unassembled WGS sequence"/>
</dbReference>
<protein>
    <recommendedName>
        <fullName evidence="5">Mid2 domain-containing protein</fullName>
    </recommendedName>
</protein>
<organism evidence="3 4">
    <name type="scientific">Cyphellophora europaea (strain CBS 101466)</name>
    <name type="common">Phialophora europaea</name>
    <dbReference type="NCBI Taxonomy" id="1220924"/>
    <lineage>
        <taxon>Eukaryota</taxon>
        <taxon>Fungi</taxon>
        <taxon>Dikarya</taxon>
        <taxon>Ascomycota</taxon>
        <taxon>Pezizomycotina</taxon>
        <taxon>Eurotiomycetes</taxon>
        <taxon>Chaetothyriomycetidae</taxon>
        <taxon>Chaetothyriales</taxon>
        <taxon>Cyphellophoraceae</taxon>
        <taxon>Cyphellophora</taxon>
    </lineage>
</organism>
<dbReference type="GeneID" id="19971986"/>
<feature type="compositionally biased region" description="Polar residues" evidence="1">
    <location>
        <begin position="281"/>
        <end position="294"/>
    </location>
</feature>
<proteinExistence type="predicted"/>
<evidence type="ECO:0000313" key="4">
    <source>
        <dbReference type="Proteomes" id="UP000030752"/>
    </source>
</evidence>
<evidence type="ECO:0000313" key="3">
    <source>
        <dbReference type="EMBL" id="ETN40370.1"/>
    </source>
</evidence>
<accession>W2RVQ1</accession>
<keyword evidence="2" id="KW-0812">Transmembrane</keyword>
<dbReference type="HOGENOM" id="CLU_029365_0_0_1"/>
<feature type="region of interest" description="Disordered" evidence="1">
    <location>
        <begin position="279"/>
        <end position="388"/>
    </location>
</feature>
<evidence type="ECO:0000256" key="1">
    <source>
        <dbReference type="SAM" id="MobiDB-lite"/>
    </source>
</evidence>
<reference evidence="3 4" key="1">
    <citation type="submission" date="2013-03" db="EMBL/GenBank/DDBJ databases">
        <title>The Genome Sequence of Phialophora europaea CBS 101466.</title>
        <authorList>
            <consortium name="The Broad Institute Genomics Platform"/>
            <person name="Cuomo C."/>
            <person name="de Hoog S."/>
            <person name="Gorbushina A."/>
            <person name="Walker B."/>
            <person name="Young S.K."/>
            <person name="Zeng Q."/>
            <person name="Gargeya S."/>
            <person name="Fitzgerald M."/>
            <person name="Haas B."/>
            <person name="Abouelleil A."/>
            <person name="Allen A.W."/>
            <person name="Alvarado L."/>
            <person name="Arachchi H.M."/>
            <person name="Berlin A.M."/>
            <person name="Chapman S.B."/>
            <person name="Gainer-Dewar J."/>
            <person name="Goldberg J."/>
            <person name="Griggs A."/>
            <person name="Gujja S."/>
            <person name="Hansen M."/>
            <person name="Howarth C."/>
            <person name="Imamovic A."/>
            <person name="Ireland A."/>
            <person name="Larimer J."/>
            <person name="McCowan C."/>
            <person name="Murphy C."/>
            <person name="Pearson M."/>
            <person name="Poon T.W."/>
            <person name="Priest M."/>
            <person name="Roberts A."/>
            <person name="Saif S."/>
            <person name="Shea T."/>
            <person name="Sisk P."/>
            <person name="Sykes S."/>
            <person name="Wortman J."/>
            <person name="Nusbaum C."/>
            <person name="Birren B."/>
        </authorList>
    </citation>
    <scope>NUCLEOTIDE SEQUENCE [LARGE SCALE GENOMIC DNA]</scope>
    <source>
        <strain evidence="3 4">CBS 101466</strain>
    </source>
</reference>
<feature type="compositionally biased region" description="Polar residues" evidence="1">
    <location>
        <begin position="214"/>
        <end position="232"/>
    </location>
</feature>
<dbReference type="EMBL" id="KB822720">
    <property type="protein sequence ID" value="ETN40370.1"/>
    <property type="molecule type" value="Genomic_DNA"/>
</dbReference>
<name>W2RVQ1_CYPE1</name>
<feature type="region of interest" description="Disordered" evidence="1">
    <location>
        <begin position="1"/>
        <end position="23"/>
    </location>
</feature>
<feature type="transmembrane region" description="Helical" evidence="2">
    <location>
        <begin position="105"/>
        <end position="126"/>
    </location>
</feature>
<feature type="compositionally biased region" description="Polar residues" evidence="1">
    <location>
        <begin position="307"/>
        <end position="323"/>
    </location>
</feature>
<keyword evidence="2" id="KW-1133">Transmembrane helix</keyword>
<feature type="region of interest" description="Disordered" evidence="1">
    <location>
        <begin position="167"/>
        <end position="232"/>
    </location>
</feature>
<keyword evidence="4" id="KW-1185">Reference proteome</keyword>